<evidence type="ECO:0000256" key="1">
    <source>
        <dbReference type="ARBA" id="ARBA00022670"/>
    </source>
</evidence>
<organism evidence="10 11">
    <name type="scientific">Araneus ventricosus</name>
    <name type="common">Orbweaver spider</name>
    <name type="synonym">Epeira ventricosa</name>
    <dbReference type="NCBI Taxonomy" id="182803"/>
    <lineage>
        <taxon>Eukaryota</taxon>
        <taxon>Metazoa</taxon>
        <taxon>Ecdysozoa</taxon>
        <taxon>Arthropoda</taxon>
        <taxon>Chelicerata</taxon>
        <taxon>Arachnida</taxon>
        <taxon>Araneae</taxon>
        <taxon>Araneomorphae</taxon>
        <taxon>Entelegynae</taxon>
        <taxon>Araneoidea</taxon>
        <taxon>Araneidae</taxon>
        <taxon>Araneus</taxon>
    </lineage>
</organism>
<dbReference type="GO" id="GO:0046872">
    <property type="term" value="F:metal ion binding"/>
    <property type="evidence" value="ECO:0007669"/>
    <property type="project" value="UniProtKB-KW"/>
</dbReference>
<dbReference type="SUPFAM" id="SSF55486">
    <property type="entry name" value="Metalloproteases ('zincins'), catalytic domain"/>
    <property type="match status" value="1"/>
</dbReference>
<keyword evidence="2 8" id="KW-0479">Metal-binding</keyword>
<feature type="binding site" evidence="8">
    <location>
        <position position="157"/>
    </location>
    <ligand>
        <name>Zn(2+)</name>
        <dbReference type="ChEBI" id="CHEBI:29105"/>
        <note>catalytic</note>
    </ligand>
</feature>
<evidence type="ECO:0000313" key="10">
    <source>
        <dbReference type="EMBL" id="GBN89339.1"/>
    </source>
</evidence>
<feature type="binding site" evidence="8">
    <location>
        <position position="153"/>
    </location>
    <ligand>
        <name>Zn(2+)</name>
        <dbReference type="ChEBI" id="CHEBI:29105"/>
        <note>catalytic</note>
    </ligand>
</feature>
<evidence type="ECO:0000259" key="9">
    <source>
        <dbReference type="PROSITE" id="PS50215"/>
    </source>
</evidence>
<dbReference type="PROSITE" id="PS50215">
    <property type="entry name" value="ADAM_MEPRO"/>
    <property type="match status" value="1"/>
</dbReference>
<dbReference type="Gene3D" id="3.40.390.10">
    <property type="entry name" value="Collagenase (Catalytic Domain)"/>
    <property type="match status" value="1"/>
</dbReference>
<dbReference type="Gene3D" id="3.40.1620.60">
    <property type="match status" value="1"/>
</dbReference>
<feature type="domain" description="Peptidase M12B" evidence="9">
    <location>
        <begin position="110"/>
        <end position="224"/>
    </location>
</feature>
<keyword evidence="5" id="KW-0482">Metalloprotease</keyword>
<dbReference type="Pfam" id="PF17771">
    <property type="entry name" value="ADAMTS_CR_2"/>
    <property type="match status" value="1"/>
</dbReference>
<evidence type="ECO:0000256" key="2">
    <source>
        <dbReference type="ARBA" id="ARBA00022723"/>
    </source>
</evidence>
<dbReference type="OrthoDB" id="7695528at2759"/>
<feature type="binding site" evidence="8">
    <location>
        <position position="163"/>
    </location>
    <ligand>
        <name>Zn(2+)</name>
        <dbReference type="ChEBI" id="CHEBI:29105"/>
        <note>catalytic</note>
    </ligand>
</feature>
<dbReference type="PANTHER" id="PTHR11905">
    <property type="entry name" value="ADAM A DISINTEGRIN AND METALLOPROTEASE DOMAIN"/>
    <property type="match status" value="1"/>
</dbReference>
<evidence type="ECO:0000256" key="6">
    <source>
        <dbReference type="ARBA" id="ARBA00023157"/>
    </source>
</evidence>
<keyword evidence="7" id="KW-0325">Glycoprotein</keyword>
<proteinExistence type="predicted"/>
<accession>A0A4Y2SQ85</accession>
<dbReference type="GO" id="GO:0004222">
    <property type="term" value="F:metalloendopeptidase activity"/>
    <property type="evidence" value="ECO:0007669"/>
    <property type="project" value="InterPro"/>
</dbReference>
<comment type="caution">
    <text evidence="10">The sequence shown here is derived from an EMBL/GenBank/DDBJ whole genome shotgun (WGS) entry which is preliminary data.</text>
</comment>
<gene>
    <name evidence="10" type="ORF">AVEN_157661_1</name>
</gene>
<dbReference type="Pfam" id="PF01421">
    <property type="entry name" value="Reprolysin"/>
    <property type="match status" value="1"/>
</dbReference>
<evidence type="ECO:0000256" key="7">
    <source>
        <dbReference type="ARBA" id="ARBA00023180"/>
    </source>
</evidence>
<dbReference type="GO" id="GO:0006509">
    <property type="term" value="P:membrane protein ectodomain proteolysis"/>
    <property type="evidence" value="ECO:0007669"/>
    <property type="project" value="TreeGrafter"/>
</dbReference>
<sequence>MCVPGLNQILTTGNISYHAHASTTSRNPIPGPTFFNFLCKPCTPCPPTHVPTPAAFMARQFRWSVGYWVRLDIRSSAPRHVSSDRFLTLTFRHGAVEFAWPAGTPHHSIFHPTHLGIAYIGGACQVDERNRRTEKVGIVEDNGGFSGILSAAHEIAHLLGAKHDGFPPSPFLGGPGAAGCSSQGGYIMSLKKFGSRRFQWSRCTIEQFRHFLSTPRASCLFNHPSGNRLGDSKWPGQLLSLDEQCKRDGGTGACQRDSRVCSQLHCYSATGHCYASRPAAEGSPCGHDRICRNGDCVASAFSTLAGNSFNSRT</sequence>
<evidence type="ECO:0000256" key="8">
    <source>
        <dbReference type="PROSITE-ProRule" id="PRU00276"/>
    </source>
</evidence>
<feature type="non-terminal residue" evidence="10">
    <location>
        <position position="313"/>
    </location>
</feature>
<dbReference type="InterPro" id="IPR041645">
    <property type="entry name" value="ADAMTS_CR_2"/>
</dbReference>
<dbReference type="EMBL" id="BGPR01022736">
    <property type="protein sequence ID" value="GBN89339.1"/>
    <property type="molecule type" value="Genomic_DNA"/>
</dbReference>
<keyword evidence="6" id="KW-1015">Disulfide bond</keyword>
<evidence type="ECO:0000256" key="4">
    <source>
        <dbReference type="ARBA" id="ARBA00022833"/>
    </source>
</evidence>
<keyword evidence="4 8" id="KW-0862">Zinc</keyword>
<comment type="caution">
    <text evidence="8">Lacks conserved residue(s) required for the propagation of feature annotation.</text>
</comment>
<keyword evidence="3" id="KW-0378">Hydrolase</keyword>
<name>A0A4Y2SQ85_ARAVE</name>
<protein>
    <recommendedName>
        <fullName evidence="9">Peptidase M12B domain-containing protein</fullName>
    </recommendedName>
</protein>
<dbReference type="InterPro" id="IPR024079">
    <property type="entry name" value="MetalloPept_cat_dom_sf"/>
</dbReference>
<feature type="active site" evidence="8">
    <location>
        <position position="154"/>
    </location>
</feature>
<dbReference type="InterPro" id="IPR001590">
    <property type="entry name" value="Peptidase_M12B"/>
</dbReference>
<evidence type="ECO:0000256" key="5">
    <source>
        <dbReference type="ARBA" id="ARBA00023049"/>
    </source>
</evidence>
<keyword evidence="11" id="KW-1185">Reference proteome</keyword>
<reference evidence="10 11" key="1">
    <citation type="journal article" date="2019" name="Sci. Rep.">
        <title>Orb-weaving spider Araneus ventricosus genome elucidates the spidroin gene catalogue.</title>
        <authorList>
            <person name="Kono N."/>
            <person name="Nakamura H."/>
            <person name="Ohtoshi R."/>
            <person name="Moran D.A.P."/>
            <person name="Shinohara A."/>
            <person name="Yoshida Y."/>
            <person name="Fujiwara M."/>
            <person name="Mori M."/>
            <person name="Tomita M."/>
            <person name="Arakawa K."/>
        </authorList>
    </citation>
    <scope>NUCLEOTIDE SEQUENCE [LARGE SCALE GENOMIC DNA]</scope>
</reference>
<evidence type="ECO:0000256" key="3">
    <source>
        <dbReference type="ARBA" id="ARBA00022801"/>
    </source>
</evidence>
<dbReference type="PANTHER" id="PTHR11905:SF249">
    <property type="entry name" value="SOL NARAE, ISOFORM C"/>
    <property type="match status" value="1"/>
</dbReference>
<keyword evidence="1" id="KW-0645">Protease</keyword>
<dbReference type="Proteomes" id="UP000499080">
    <property type="component" value="Unassembled WGS sequence"/>
</dbReference>
<dbReference type="AlphaFoldDB" id="A0A4Y2SQ85"/>
<evidence type="ECO:0000313" key="11">
    <source>
        <dbReference type="Proteomes" id="UP000499080"/>
    </source>
</evidence>